<evidence type="ECO:0000256" key="2">
    <source>
        <dbReference type="ARBA" id="ARBA00007783"/>
    </source>
</evidence>
<dbReference type="Pfam" id="PF12698">
    <property type="entry name" value="ABC2_membrane_3"/>
    <property type="match status" value="1"/>
</dbReference>
<evidence type="ECO:0000313" key="10">
    <source>
        <dbReference type="EMBL" id="AOW15503.1"/>
    </source>
</evidence>
<feature type="transmembrane region" description="Helical" evidence="8">
    <location>
        <begin position="378"/>
        <end position="397"/>
    </location>
</feature>
<dbReference type="KEGG" id="hyl:LPB072_08660"/>
<dbReference type="STRING" id="1763535.LPB072_08660"/>
<dbReference type="OrthoDB" id="266913at2"/>
<evidence type="ECO:0000256" key="5">
    <source>
        <dbReference type="ARBA" id="ARBA00022692"/>
    </source>
</evidence>
<dbReference type="EMBL" id="CP017476">
    <property type="protein sequence ID" value="AOW15503.1"/>
    <property type="molecule type" value="Genomic_DNA"/>
</dbReference>
<dbReference type="GO" id="GO:0005886">
    <property type="term" value="C:plasma membrane"/>
    <property type="evidence" value="ECO:0007669"/>
    <property type="project" value="UniProtKB-SubCell"/>
</dbReference>
<dbReference type="PANTHER" id="PTHR30294:SF38">
    <property type="entry name" value="TRANSPORT PERMEASE PROTEIN"/>
    <property type="match status" value="1"/>
</dbReference>
<evidence type="ECO:0000256" key="3">
    <source>
        <dbReference type="ARBA" id="ARBA00022448"/>
    </source>
</evidence>
<feature type="transmembrane region" description="Helical" evidence="8">
    <location>
        <begin position="246"/>
        <end position="272"/>
    </location>
</feature>
<evidence type="ECO:0000256" key="8">
    <source>
        <dbReference type="SAM" id="Phobius"/>
    </source>
</evidence>
<feature type="transmembrane region" description="Helical" evidence="8">
    <location>
        <begin position="284"/>
        <end position="311"/>
    </location>
</feature>
<sequence length="405" mass="42630">MLLALIKKEMLALLRDLHGLAALLLMPVLFIVIMSLALKDVYNPPIQVLPYAVDSQDAGTLAPILLDNWAKEHGAAQALPTDWSQALLTGELKYVIQLDADTSERLMPSASAARGAETVAPPIRLLVEPTMDKALLSGLQGQLTGLVSAVQVRTLSVVLEAMSGNAAALGAAQSPGASGSNTPLVEVKRTGSLQIKPTSVQQNVPAWLVFGMFFVMSAVSGLWLVERDNGVMARLRSFGVPSHAILLSKVLPYLGVNALQAALMLSVGVWLMPLLGADALQLGGIHWSALLLVLASISAAAVGLAILVACLVRTPAQAGAVVPIVNVLMAAIGGIMVPKFVMPSFMQRLAELSPMNWGLEGLLTVLLRAGDVGAVLPYASRLLWFAGVTFVLALLLLRGSRLKNA</sequence>
<dbReference type="EMBL" id="LVWD01000034">
    <property type="protein sequence ID" value="OAD40293.1"/>
    <property type="molecule type" value="Genomic_DNA"/>
</dbReference>
<dbReference type="PANTHER" id="PTHR30294">
    <property type="entry name" value="MEMBRANE COMPONENT OF ABC TRANSPORTER YHHJ-RELATED"/>
    <property type="match status" value="1"/>
</dbReference>
<comment type="subcellular location">
    <subcellularLocation>
        <location evidence="1">Cell membrane</location>
        <topology evidence="1">Multi-pass membrane protein</topology>
    </subcellularLocation>
</comment>
<gene>
    <name evidence="10" type="ORF">LPB072_08660</name>
    <name evidence="11" type="ORF">LPB72_18155</name>
</gene>
<evidence type="ECO:0000313" key="11">
    <source>
        <dbReference type="EMBL" id="OAD40293.1"/>
    </source>
</evidence>
<evidence type="ECO:0000313" key="13">
    <source>
        <dbReference type="Proteomes" id="UP000185680"/>
    </source>
</evidence>
<evidence type="ECO:0000256" key="1">
    <source>
        <dbReference type="ARBA" id="ARBA00004651"/>
    </source>
</evidence>
<keyword evidence="3" id="KW-0813">Transport</keyword>
<dbReference type="InterPro" id="IPR013525">
    <property type="entry name" value="ABC2_TM"/>
</dbReference>
<dbReference type="AlphaFoldDB" id="A0A167H505"/>
<reference evidence="10 13" key="2">
    <citation type="submission" date="2016-10" db="EMBL/GenBank/DDBJ databases">
        <title>Hydorgenophaga sp. LPB0072 isolated from gastropod.</title>
        <authorList>
            <person name="Kim E."/>
            <person name="Yi H."/>
        </authorList>
    </citation>
    <scope>NUCLEOTIDE SEQUENCE [LARGE SCALE GENOMIC DNA]</scope>
    <source>
        <strain evidence="10 13">LPB0072</strain>
    </source>
</reference>
<keyword evidence="5 8" id="KW-0812">Transmembrane</keyword>
<organism evidence="10 13">
    <name type="scientific">Hydrogenophaga crassostreae</name>
    <dbReference type="NCBI Taxonomy" id="1763535"/>
    <lineage>
        <taxon>Bacteria</taxon>
        <taxon>Pseudomonadati</taxon>
        <taxon>Pseudomonadota</taxon>
        <taxon>Betaproteobacteria</taxon>
        <taxon>Burkholderiales</taxon>
        <taxon>Comamonadaceae</taxon>
        <taxon>Hydrogenophaga</taxon>
    </lineage>
</organism>
<evidence type="ECO:0000313" key="12">
    <source>
        <dbReference type="Proteomes" id="UP000185657"/>
    </source>
</evidence>
<dbReference type="GO" id="GO:0140359">
    <property type="term" value="F:ABC-type transporter activity"/>
    <property type="evidence" value="ECO:0007669"/>
    <property type="project" value="InterPro"/>
</dbReference>
<feature type="transmembrane region" description="Helical" evidence="8">
    <location>
        <begin position="20"/>
        <end position="38"/>
    </location>
</feature>
<keyword evidence="6 8" id="KW-1133">Transmembrane helix</keyword>
<evidence type="ECO:0000256" key="4">
    <source>
        <dbReference type="ARBA" id="ARBA00022475"/>
    </source>
</evidence>
<protein>
    <submittedName>
        <fullName evidence="10">ABC transporter</fullName>
    </submittedName>
</protein>
<dbReference type="InterPro" id="IPR051449">
    <property type="entry name" value="ABC-2_transporter_component"/>
</dbReference>
<evidence type="ECO:0000256" key="6">
    <source>
        <dbReference type="ARBA" id="ARBA00022989"/>
    </source>
</evidence>
<evidence type="ECO:0000256" key="7">
    <source>
        <dbReference type="ARBA" id="ARBA00023136"/>
    </source>
</evidence>
<feature type="transmembrane region" description="Helical" evidence="8">
    <location>
        <begin position="318"/>
        <end position="337"/>
    </location>
</feature>
<feature type="transmembrane region" description="Helical" evidence="8">
    <location>
        <begin position="204"/>
        <end position="225"/>
    </location>
</feature>
<dbReference type="InterPro" id="IPR047817">
    <property type="entry name" value="ABC2_TM_bact-type"/>
</dbReference>
<accession>A0A167H505</accession>
<comment type="similarity">
    <text evidence="2">Belongs to the ABC-2 integral membrane protein family.</text>
</comment>
<reference evidence="11 12" key="1">
    <citation type="submission" date="2016-02" db="EMBL/GenBank/DDBJ databases">
        <title>Draft genome sequence of Hydrogenophaga sp. LPB0072.</title>
        <authorList>
            <person name="Shin S.-K."/>
            <person name="Yi H."/>
        </authorList>
    </citation>
    <scope>NUCLEOTIDE SEQUENCE [LARGE SCALE GENOMIC DNA]</scope>
    <source>
        <strain evidence="11 12">LPB0072</strain>
    </source>
</reference>
<dbReference type="PROSITE" id="PS51012">
    <property type="entry name" value="ABC_TM2"/>
    <property type="match status" value="1"/>
</dbReference>
<keyword evidence="12" id="KW-1185">Reference proteome</keyword>
<dbReference type="Proteomes" id="UP000185657">
    <property type="component" value="Unassembled WGS sequence"/>
</dbReference>
<keyword evidence="4" id="KW-1003">Cell membrane</keyword>
<feature type="domain" description="ABC transmembrane type-2" evidence="9">
    <location>
        <begin position="144"/>
        <end position="400"/>
    </location>
</feature>
<name>A0A167H505_9BURK</name>
<proteinExistence type="inferred from homology"/>
<evidence type="ECO:0000259" key="9">
    <source>
        <dbReference type="PROSITE" id="PS51012"/>
    </source>
</evidence>
<keyword evidence="7 8" id="KW-0472">Membrane</keyword>
<dbReference type="Proteomes" id="UP000185680">
    <property type="component" value="Chromosome"/>
</dbReference>